<evidence type="ECO:0000313" key="11">
    <source>
        <dbReference type="EMBL" id="RKP37878.1"/>
    </source>
</evidence>
<dbReference type="Proteomes" id="UP000268162">
    <property type="component" value="Unassembled WGS sequence"/>
</dbReference>
<accession>A0A4P9ZX02</accession>
<evidence type="ECO:0000259" key="10">
    <source>
        <dbReference type="PROSITE" id="PS51910"/>
    </source>
</evidence>
<dbReference type="InterPro" id="IPR011583">
    <property type="entry name" value="Chitinase_II/V-like_cat"/>
</dbReference>
<dbReference type="CDD" id="cd06548">
    <property type="entry name" value="GH18_chitinase"/>
    <property type="match status" value="1"/>
</dbReference>
<name>A0A4P9ZX02_9FUNG</name>
<dbReference type="InterPro" id="IPR017853">
    <property type="entry name" value="GH"/>
</dbReference>
<dbReference type="GO" id="GO:0008061">
    <property type="term" value="F:chitin binding"/>
    <property type="evidence" value="ECO:0007669"/>
    <property type="project" value="InterPro"/>
</dbReference>
<dbReference type="SMART" id="SM00636">
    <property type="entry name" value="Glyco_18"/>
    <property type="match status" value="1"/>
</dbReference>
<organism evidence="11 12">
    <name type="scientific">Dimargaris cristalligena</name>
    <dbReference type="NCBI Taxonomy" id="215637"/>
    <lineage>
        <taxon>Eukaryota</taxon>
        <taxon>Fungi</taxon>
        <taxon>Fungi incertae sedis</taxon>
        <taxon>Zoopagomycota</taxon>
        <taxon>Kickxellomycotina</taxon>
        <taxon>Dimargaritomycetes</taxon>
        <taxon>Dimargaritales</taxon>
        <taxon>Dimargaritaceae</taxon>
        <taxon>Dimargaris</taxon>
    </lineage>
</organism>
<dbReference type="GO" id="GO:0000272">
    <property type="term" value="P:polysaccharide catabolic process"/>
    <property type="evidence" value="ECO:0007669"/>
    <property type="project" value="UniProtKB-KW"/>
</dbReference>
<evidence type="ECO:0000256" key="9">
    <source>
        <dbReference type="SAM" id="SignalP"/>
    </source>
</evidence>
<feature type="signal peptide" evidence="9">
    <location>
        <begin position="1"/>
        <end position="20"/>
    </location>
</feature>
<evidence type="ECO:0000256" key="3">
    <source>
        <dbReference type="ARBA" id="ARBA00023024"/>
    </source>
</evidence>
<feature type="domain" description="GH18" evidence="10">
    <location>
        <begin position="64"/>
        <end position="441"/>
    </location>
</feature>
<evidence type="ECO:0000256" key="8">
    <source>
        <dbReference type="RuleBase" id="RU004453"/>
    </source>
</evidence>
<dbReference type="InterPro" id="IPR050314">
    <property type="entry name" value="Glycosyl_Hydrlase_18"/>
</dbReference>
<dbReference type="InterPro" id="IPR001223">
    <property type="entry name" value="Glyco_hydro18_cat"/>
</dbReference>
<dbReference type="SUPFAM" id="SSF51445">
    <property type="entry name" value="(Trans)glycosidases"/>
    <property type="match status" value="1"/>
</dbReference>
<dbReference type="AlphaFoldDB" id="A0A4P9ZX02"/>
<dbReference type="GO" id="GO:0008843">
    <property type="term" value="F:endochitinase activity"/>
    <property type="evidence" value="ECO:0007669"/>
    <property type="project" value="UniProtKB-EC"/>
</dbReference>
<dbReference type="Gene3D" id="3.20.20.80">
    <property type="entry name" value="Glycosidases"/>
    <property type="match status" value="1"/>
</dbReference>
<sequence length="441" mass="49392">MLLAFLAYILQLFAFPFSSTFNLLLPTPPFSYDPSLPFSFDLVRLAPFQPPLPEQAHTMPNHGKKVVAYYSGWNIYGRQFKPEDLPVEQLTHVNYAFAKIQNGEIALADPWADVQIQHPGNPNSGQDFAGNINYLTNPQGTIRRRNPNLKVLIAVGGWTHSGEFASVARTDDSRRRFARSVGRFIRHYNFDGVDIDWEFPVAGGLAGNGPRTEEAQNFVSLLQTLRDELAAAGAGRPSPYLLTAATSADQRVYRHYLFQALSQWVDFLNVMTYDFKGKWSQATGHHSCLTPAANDPTASIWTSINEYLAAGVPPQKIVLGIGFYGRGFANVQASPDNPSGLFVPFQGVPPGTFEDGVFDYRHLRTHHLTNESSFQRFWDEYSKSVSLYDRASRVFITYDDPESIKHKCEHINRFNLGGTMIWEIAADIDNELVGAINANLH</sequence>
<dbReference type="Pfam" id="PF00704">
    <property type="entry name" value="Glyco_hydro_18"/>
    <property type="match status" value="1"/>
</dbReference>
<reference evidence="12" key="1">
    <citation type="journal article" date="2018" name="Nat. Microbiol.">
        <title>Leveraging single-cell genomics to expand the fungal tree of life.</title>
        <authorList>
            <person name="Ahrendt S.R."/>
            <person name="Quandt C.A."/>
            <person name="Ciobanu D."/>
            <person name="Clum A."/>
            <person name="Salamov A."/>
            <person name="Andreopoulos B."/>
            <person name="Cheng J.F."/>
            <person name="Woyke T."/>
            <person name="Pelin A."/>
            <person name="Henrissat B."/>
            <person name="Reynolds N.K."/>
            <person name="Benny G.L."/>
            <person name="Smith M.E."/>
            <person name="James T.Y."/>
            <person name="Grigoriev I.V."/>
        </authorList>
    </citation>
    <scope>NUCLEOTIDE SEQUENCE [LARGE SCALE GENOMIC DNA]</scope>
    <source>
        <strain evidence="12">RSA 468</strain>
    </source>
</reference>
<dbReference type="InterPro" id="IPR029070">
    <property type="entry name" value="Chitinase_insertion_sf"/>
</dbReference>
<evidence type="ECO:0000256" key="1">
    <source>
        <dbReference type="ARBA" id="ARBA00000822"/>
    </source>
</evidence>
<keyword evidence="6" id="KW-0624">Polysaccharide degradation</keyword>
<comment type="catalytic activity">
    <reaction evidence="1">
        <text>Random endo-hydrolysis of N-acetyl-beta-D-glucosaminide (1-&gt;4)-beta-linkages in chitin and chitodextrins.</text>
        <dbReference type="EC" id="3.2.1.14"/>
    </reaction>
</comment>
<dbReference type="PANTHER" id="PTHR11177:SF317">
    <property type="entry name" value="CHITINASE 12-RELATED"/>
    <property type="match status" value="1"/>
</dbReference>
<keyword evidence="9" id="KW-0732">Signal</keyword>
<keyword evidence="3" id="KW-0146">Chitin degradation</keyword>
<gene>
    <name evidence="11" type="ORF">BJ085DRAFT_38833</name>
</gene>
<proteinExistence type="inferred from homology"/>
<keyword evidence="4" id="KW-0119">Carbohydrate metabolism</keyword>
<dbReference type="PROSITE" id="PS51910">
    <property type="entry name" value="GH18_2"/>
    <property type="match status" value="1"/>
</dbReference>
<dbReference type="Gene3D" id="3.10.50.10">
    <property type="match status" value="1"/>
</dbReference>
<evidence type="ECO:0000256" key="4">
    <source>
        <dbReference type="ARBA" id="ARBA00023277"/>
    </source>
</evidence>
<dbReference type="STRING" id="215637.A0A4P9ZX02"/>
<evidence type="ECO:0000256" key="7">
    <source>
        <dbReference type="RuleBase" id="RU000489"/>
    </source>
</evidence>
<feature type="chain" id="PRO_5020442963" evidence="9">
    <location>
        <begin position="21"/>
        <end position="441"/>
    </location>
</feature>
<evidence type="ECO:0000256" key="6">
    <source>
        <dbReference type="ARBA" id="ARBA00023326"/>
    </source>
</evidence>
<keyword evidence="2 7" id="KW-0378">Hydrolase</keyword>
<evidence type="ECO:0000313" key="12">
    <source>
        <dbReference type="Proteomes" id="UP000268162"/>
    </source>
</evidence>
<dbReference type="InterPro" id="IPR001579">
    <property type="entry name" value="Glyco_hydro_18_chit_AS"/>
</dbReference>
<dbReference type="PROSITE" id="PS01095">
    <property type="entry name" value="GH18_1"/>
    <property type="match status" value="1"/>
</dbReference>
<keyword evidence="5 7" id="KW-0326">Glycosidase</keyword>
<dbReference type="PANTHER" id="PTHR11177">
    <property type="entry name" value="CHITINASE"/>
    <property type="match status" value="1"/>
</dbReference>
<protein>
    <submittedName>
        <fullName evidence="11">Glycoside hydrolase superfamily</fullName>
    </submittedName>
</protein>
<comment type="similarity">
    <text evidence="8">Belongs to the glycosyl hydrolase 18 family.</text>
</comment>
<evidence type="ECO:0000256" key="5">
    <source>
        <dbReference type="ARBA" id="ARBA00023295"/>
    </source>
</evidence>
<dbReference type="GO" id="GO:0006032">
    <property type="term" value="P:chitin catabolic process"/>
    <property type="evidence" value="ECO:0007669"/>
    <property type="project" value="UniProtKB-KW"/>
</dbReference>
<dbReference type="SUPFAM" id="SSF54556">
    <property type="entry name" value="Chitinase insertion domain"/>
    <property type="match status" value="1"/>
</dbReference>
<keyword evidence="12" id="KW-1185">Reference proteome</keyword>
<dbReference type="EMBL" id="ML002435">
    <property type="protein sequence ID" value="RKP37878.1"/>
    <property type="molecule type" value="Genomic_DNA"/>
</dbReference>
<evidence type="ECO:0000256" key="2">
    <source>
        <dbReference type="ARBA" id="ARBA00022801"/>
    </source>
</evidence>